<name>A0A8H3F1Z5_9LECA</name>
<protein>
    <submittedName>
        <fullName evidence="1">Uncharacterized protein</fullName>
    </submittedName>
</protein>
<accession>A0A8H3F1Z5</accession>
<keyword evidence="2" id="KW-1185">Reference proteome</keyword>
<sequence>MGVVLQPEALADEDKDLPWAEDIEDGLDVSLIASWRDHLDAMDVVQGHAVLAICKLKAKTDVYEVNTLE</sequence>
<gene>
    <name evidence="1" type="ORF">GOMPHAMPRED_008178</name>
</gene>
<evidence type="ECO:0000313" key="1">
    <source>
        <dbReference type="EMBL" id="CAF9914507.1"/>
    </source>
</evidence>
<organism evidence="1 2">
    <name type="scientific">Gomphillus americanus</name>
    <dbReference type="NCBI Taxonomy" id="1940652"/>
    <lineage>
        <taxon>Eukaryota</taxon>
        <taxon>Fungi</taxon>
        <taxon>Dikarya</taxon>
        <taxon>Ascomycota</taxon>
        <taxon>Pezizomycotina</taxon>
        <taxon>Lecanoromycetes</taxon>
        <taxon>OSLEUM clade</taxon>
        <taxon>Ostropomycetidae</taxon>
        <taxon>Ostropales</taxon>
        <taxon>Graphidaceae</taxon>
        <taxon>Gomphilloideae</taxon>
        <taxon>Gomphillus</taxon>
    </lineage>
</organism>
<dbReference type="Proteomes" id="UP000664169">
    <property type="component" value="Unassembled WGS sequence"/>
</dbReference>
<comment type="caution">
    <text evidence="1">The sequence shown here is derived from an EMBL/GenBank/DDBJ whole genome shotgun (WGS) entry which is preliminary data.</text>
</comment>
<reference evidence="1" key="1">
    <citation type="submission" date="2021-03" db="EMBL/GenBank/DDBJ databases">
        <authorList>
            <person name="Tagirdzhanova G."/>
        </authorList>
    </citation>
    <scope>NUCLEOTIDE SEQUENCE</scope>
</reference>
<evidence type="ECO:0000313" key="2">
    <source>
        <dbReference type="Proteomes" id="UP000664169"/>
    </source>
</evidence>
<dbReference type="AlphaFoldDB" id="A0A8H3F1Z5"/>
<dbReference type="EMBL" id="CAJPDQ010000009">
    <property type="protein sequence ID" value="CAF9914507.1"/>
    <property type="molecule type" value="Genomic_DNA"/>
</dbReference>
<proteinExistence type="predicted"/>